<sequence length="181" mass="20286">MSLTTYLGKYLGVPLNHGRKKKEHFKGIIDKIATRLGGWKTKFLSFMGRATLIQSVTTSIPNYTVQTNLLPAFVDKEIDRLNTNFLWGSVDETKKLRELTEQDKDLKISGVLSEEGNWDVEYLNYMLPTDVVQVILAISIPKTTLIADKPVWGLNNSRKFSTKSAYQKICRNAAPTSGSGS</sequence>
<name>A0ABD3AX06_9GENT</name>
<evidence type="ECO:0000313" key="1">
    <source>
        <dbReference type="EMBL" id="KAL3535757.1"/>
    </source>
</evidence>
<dbReference type="PANTHER" id="PTHR33116:SF78">
    <property type="entry name" value="OS12G0587133 PROTEIN"/>
    <property type="match status" value="1"/>
</dbReference>
<reference evidence="1 2" key="1">
    <citation type="submission" date="2024-11" db="EMBL/GenBank/DDBJ databases">
        <title>A near-complete genome assembly of Cinchona calisaya.</title>
        <authorList>
            <person name="Lian D.C."/>
            <person name="Zhao X.W."/>
            <person name="Wei L."/>
        </authorList>
    </citation>
    <scope>NUCLEOTIDE SEQUENCE [LARGE SCALE GENOMIC DNA]</scope>
    <source>
        <tissue evidence="1">Nenye</tissue>
    </source>
</reference>
<comment type="caution">
    <text evidence="1">The sequence shown here is derived from an EMBL/GenBank/DDBJ whole genome shotgun (WGS) entry which is preliminary data.</text>
</comment>
<dbReference type="AlphaFoldDB" id="A0ABD3AX06"/>
<proteinExistence type="predicted"/>
<protein>
    <submittedName>
        <fullName evidence="1">Uncharacterized protein</fullName>
    </submittedName>
</protein>
<gene>
    <name evidence="1" type="ORF">ACH5RR_004218</name>
</gene>
<organism evidence="1 2">
    <name type="scientific">Cinchona calisaya</name>
    <dbReference type="NCBI Taxonomy" id="153742"/>
    <lineage>
        <taxon>Eukaryota</taxon>
        <taxon>Viridiplantae</taxon>
        <taxon>Streptophyta</taxon>
        <taxon>Embryophyta</taxon>
        <taxon>Tracheophyta</taxon>
        <taxon>Spermatophyta</taxon>
        <taxon>Magnoliopsida</taxon>
        <taxon>eudicotyledons</taxon>
        <taxon>Gunneridae</taxon>
        <taxon>Pentapetalae</taxon>
        <taxon>asterids</taxon>
        <taxon>lamiids</taxon>
        <taxon>Gentianales</taxon>
        <taxon>Rubiaceae</taxon>
        <taxon>Cinchonoideae</taxon>
        <taxon>Cinchoneae</taxon>
        <taxon>Cinchona</taxon>
    </lineage>
</organism>
<dbReference type="Proteomes" id="UP001630127">
    <property type="component" value="Unassembled WGS sequence"/>
</dbReference>
<dbReference type="PANTHER" id="PTHR33116">
    <property type="entry name" value="REVERSE TRANSCRIPTASE ZINC-BINDING DOMAIN-CONTAINING PROTEIN-RELATED-RELATED"/>
    <property type="match status" value="1"/>
</dbReference>
<accession>A0ABD3AX06</accession>
<evidence type="ECO:0000313" key="2">
    <source>
        <dbReference type="Proteomes" id="UP001630127"/>
    </source>
</evidence>
<dbReference type="EMBL" id="JBJUIK010000002">
    <property type="protein sequence ID" value="KAL3535757.1"/>
    <property type="molecule type" value="Genomic_DNA"/>
</dbReference>
<keyword evidence="2" id="KW-1185">Reference proteome</keyword>